<gene>
    <name evidence="2" type="ORF">J2T15_000086</name>
</gene>
<feature type="transmembrane region" description="Helical" evidence="1">
    <location>
        <begin position="79"/>
        <end position="98"/>
    </location>
</feature>
<accession>A0ABT9TTJ1</accession>
<evidence type="ECO:0000313" key="2">
    <source>
        <dbReference type="EMBL" id="MDQ0110670.1"/>
    </source>
</evidence>
<proteinExistence type="predicted"/>
<organism evidence="2 3">
    <name type="scientific">Paenibacillus harenae</name>
    <dbReference type="NCBI Taxonomy" id="306543"/>
    <lineage>
        <taxon>Bacteria</taxon>
        <taxon>Bacillati</taxon>
        <taxon>Bacillota</taxon>
        <taxon>Bacilli</taxon>
        <taxon>Bacillales</taxon>
        <taxon>Paenibacillaceae</taxon>
        <taxon>Paenibacillus</taxon>
    </lineage>
</organism>
<keyword evidence="1" id="KW-1133">Transmembrane helix</keyword>
<protein>
    <submittedName>
        <fullName evidence="2">Vacuolar-type H+-ATPase subunit I/STV1</fullName>
    </submittedName>
</protein>
<name>A0ABT9TTJ1_PAEHA</name>
<keyword evidence="1" id="KW-0812">Transmembrane</keyword>
<feature type="transmembrane region" description="Helical" evidence="1">
    <location>
        <begin position="15"/>
        <end position="37"/>
    </location>
</feature>
<dbReference type="EMBL" id="JAUSSU010000001">
    <property type="protein sequence ID" value="MDQ0110670.1"/>
    <property type="molecule type" value="Genomic_DNA"/>
</dbReference>
<evidence type="ECO:0000256" key="1">
    <source>
        <dbReference type="SAM" id="Phobius"/>
    </source>
</evidence>
<evidence type="ECO:0000313" key="3">
    <source>
        <dbReference type="Proteomes" id="UP001229346"/>
    </source>
</evidence>
<feature type="transmembrane region" description="Helical" evidence="1">
    <location>
        <begin position="110"/>
        <end position="136"/>
    </location>
</feature>
<reference evidence="2 3" key="1">
    <citation type="submission" date="2023-07" db="EMBL/GenBank/DDBJ databases">
        <title>Sorghum-associated microbial communities from plants grown in Nebraska, USA.</title>
        <authorList>
            <person name="Schachtman D."/>
        </authorList>
    </citation>
    <scope>NUCLEOTIDE SEQUENCE [LARGE SCALE GENOMIC DNA]</scope>
    <source>
        <strain evidence="2 3">CC482</strain>
    </source>
</reference>
<feature type="transmembrane region" description="Helical" evidence="1">
    <location>
        <begin position="49"/>
        <end position="67"/>
    </location>
</feature>
<sequence>MKKGKHVPNEVRKSFILWLIAIGAGVFEMIIAIITSLSEASEDGLVIQALIRTIIFALLTVVIISMYRGKRWARIALTVLLGGIGALSLLIDPIMWLIEGNPLSTIFEGVVLTSLLFAASRVVHLAAVIAALVFMFRPAANQYFRPA</sequence>
<comment type="caution">
    <text evidence="2">The sequence shown here is derived from an EMBL/GenBank/DDBJ whole genome shotgun (WGS) entry which is preliminary data.</text>
</comment>
<dbReference type="Proteomes" id="UP001229346">
    <property type="component" value="Unassembled WGS sequence"/>
</dbReference>
<dbReference type="RefSeq" id="WP_307199954.1">
    <property type="nucleotide sequence ID" value="NZ_JAUSSU010000001.1"/>
</dbReference>
<keyword evidence="3" id="KW-1185">Reference proteome</keyword>
<keyword evidence="1" id="KW-0472">Membrane</keyword>